<dbReference type="GO" id="GO:0008202">
    <property type="term" value="P:steroid metabolic process"/>
    <property type="evidence" value="ECO:0007669"/>
    <property type="project" value="TreeGrafter"/>
</dbReference>
<evidence type="ECO:0000256" key="1">
    <source>
        <dbReference type="ARBA" id="ARBA00023002"/>
    </source>
</evidence>
<protein>
    <submittedName>
        <fullName evidence="4">NAD(P)-binding protein</fullName>
    </submittedName>
</protein>
<name>A0A183UBK1_TOXCA</name>
<dbReference type="InterPro" id="IPR002347">
    <property type="entry name" value="SDR_fam"/>
</dbReference>
<keyword evidence="3" id="KW-1185">Reference proteome</keyword>
<sequence>MKCLRNGMAVFATCLTEEGCENLRMQSGDVPGHLDSFVMDVRSEGDIAAALEHVKRAAALINKGMGILFCVHGIYGLVNNAGVTCAPLPDDLLTIDDYKRIVDVNTFGVIRVTHAFKAMIKEQRGRIVIITSACSRLAIPTLGPYTISKFAVDAYCDILRRELSAFGVSVSAIEPGFFTTPLVNKDRLKKMLDNGWNKAGEEQRRQYGEEFLAKRKHHRV</sequence>
<evidence type="ECO:0000313" key="3">
    <source>
        <dbReference type="Proteomes" id="UP000050794"/>
    </source>
</evidence>
<dbReference type="Pfam" id="PF00106">
    <property type="entry name" value="adh_short"/>
    <property type="match status" value="1"/>
</dbReference>
<dbReference type="PROSITE" id="PS00061">
    <property type="entry name" value="ADH_SHORT"/>
    <property type="match status" value="1"/>
</dbReference>
<reference evidence="2 3" key="2">
    <citation type="submission" date="2018-11" db="EMBL/GenBank/DDBJ databases">
        <authorList>
            <consortium name="Pathogen Informatics"/>
        </authorList>
    </citation>
    <scope>NUCLEOTIDE SEQUENCE [LARGE SCALE GENOMIC DNA]</scope>
</reference>
<evidence type="ECO:0000313" key="4">
    <source>
        <dbReference type="WBParaSite" id="TCNE_0000587101-mRNA-1"/>
    </source>
</evidence>
<organism evidence="3 4">
    <name type="scientific">Toxocara canis</name>
    <name type="common">Canine roundworm</name>
    <dbReference type="NCBI Taxonomy" id="6265"/>
    <lineage>
        <taxon>Eukaryota</taxon>
        <taxon>Metazoa</taxon>
        <taxon>Ecdysozoa</taxon>
        <taxon>Nematoda</taxon>
        <taxon>Chromadorea</taxon>
        <taxon>Rhabditida</taxon>
        <taxon>Spirurina</taxon>
        <taxon>Ascaridomorpha</taxon>
        <taxon>Ascaridoidea</taxon>
        <taxon>Toxocaridae</taxon>
        <taxon>Toxocara</taxon>
    </lineage>
</organism>
<dbReference type="WBParaSite" id="TCNE_0000587101-mRNA-1">
    <property type="protein sequence ID" value="TCNE_0000587101-mRNA-1"/>
    <property type="gene ID" value="TCNE_0000587101"/>
</dbReference>
<evidence type="ECO:0000313" key="2">
    <source>
        <dbReference type="EMBL" id="VDM37117.1"/>
    </source>
</evidence>
<dbReference type="EMBL" id="UYWY01019404">
    <property type="protein sequence ID" value="VDM37117.1"/>
    <property type="molecule type" value="Genomic_DNA"/>
</dbReference>
<dbReference type="InterPro" id="IPR020904">
    <property type="entry name" value="Sc_DH/Rdtase_CS"/>
</dbReference>
<dbReference type="GO" id="GO:0016491">
    <property type="term" value="F:oxidoreductase activity"/>
    <property type="evidence" value="ECO:0007669"/>
    <property type="project" value="UniProtKB-KW"/>
</dbReference>
<keyword evidence="1" id="KW-0560">Oxidoreductase</keyword>
<dbReference type="PANTHER" id="PTHR43313:SF7">
    <property type="entry name" value="17-BETA-HYDROXYSTEROID DEHYDROGENASE TYPE 6"/>
    <property type="match status" value="1"/>
</dbReference>
<dbReference type="Gene3D" id="3.40.50.720">
    <property type="entry name" value="NAD(P)-binding Rossmann-like Domain"/>
    <property type="match status" value="1"/>
</dbReference>
<reference evidence="4" key="1">
    <citation type="submission" date="2016-06" db="UniProtKB">
        <authorList>
            <consortium name="WormBaseParasite"/>
        </authorList>
    </citation>
    <scope>IDENTIFICATION</scope>
</reference>
<dbReference type="PANTHER" id="PTHR43313">
    <property type="entry name" value="SHORT-CHAIN DEHYDROGENASE/REDUCTASE FAMILY 9C"/>
    <property type="match status" value="1"/>
</dbReference>
<dbReference type="InterPro" id="IPR036291">
    <property type="entry name" value="NAD(P)-bd_dom_sf"/>
</dbReference>
<dbReference type="AlphaFoldDB" id="A0A183UBK1"/>
<proteinExistence type="predicted"/>
<dbReference type="SUPFAM" id="SSF51735">
    <property type="entry name" value="NAD(P)-binding Rossmann-fold domains"/>
    <property type="match status" value="1"/>
</dbReference>
<dbReference type="PRINTS" id="PR00081">
    <property type="entry name" value="GDHRDH"/>
</dbReference>
<gene>
    <name evidence="2" type="ORF">TCNE_LOCUS5871</name>
</gene>
<accession>A0A183UBK1</accession>
<dbReference type="Proteomes" id="UP000050794">
    <property type="component" value="Unassembled WGS sequence"/>
</dbReference>